<proteinExistence type="predicted"/>
<gene>
    <name evidence="1" type="ORF">BJ085DRAFT_39558</name>
</gene>
<organism evidence="1 2">
    <name type="scientific">Dimargaris cristalligena</name>
    <dbReference type="NCBI Taxonomy" id="215637"/>
    <lineage>
        <taxon>Eukaryota</taxon>
        <taxon>Fungi</taxon>
        <taxon>Fungi incertae sedis</taxon>
        <taxon>Zoopagomycota</taxon>
        <taxon>Kickxellomycotina</taxon>
        <taxon>Dimargaritomycetes</taxon>
        <taxon>Dimargaritales</taxon>
        <taxon>Dimargaritaceae</taxon>
        <taxon>Dimargaris</taxon>
    </lineage>
</organism>
<reference evidence="2" key="1">
    <citation type="journal article" date="2018" name="Nat. Microbiol.">
        <title>Leveraging single-cell genomics to expand the fungal tree of life.</title>
        <authorList>
            <person name="Ahrendt S.R."/>
            <person name="Quandt C.A."/>
            <person name="Ciobanu D."/>
            <person name="Clum A."/>
            <person name="Salamov A."/>
            <person name="Andreopoulos B."/>
            <person name="Cheng J.F."/>
            <person name="Woyke T."/>
            <person name="Pelin A."/>
            <person name="Henrissat B."/>
            <person name="Reynolds N.K."/>
            <person name="Benny G.L."/>
            <person name="Smith M.E."/>
            <person name="James T.Y."/>
            <person name="Grigoriev I.V."/>
        </authorList>
    </citation>
    <scope>NUCLEOTIDE SEQUENCE [LARGE SCALE GENOMIC DNA]</scope>
    <source>
        <strain evidence="2">RSA 468</strain>
    </source>
</reference>
<protein>
    <submittedName>
        <fullName evidence="1">Uncharacterized protein</fullName>
    </submittedName>
</protein>
<name>A0A4P9ZL32_9FUNG</name>
<keyword evidence="2" id="KW-1185">Reference proteome</keyword>
<accession>A0A4P9ZL32</accession>
<sequence length="167" mass="18655">MSKLSVADILAVLQKLKPNSLRNIPAEVLAKQYQHEKGLEVLNDQYQVKWGQGHKLVELFPYNCGYAGALGFEKAEMICRGLNSGAETFFDYLETWTAGGSVFPHRDSDGRPKLAIRVRRSEAGKLLKANGLTAAESLWLPGSDLEYLLHIAKRRDDLSPPLVPYQE</sequence>
<dbReference type="EMBL" id="ML003410">
    <property type="protein sequence ID" value="RKP34006.1"/>
    <property type="molecule type" value="Genomic_DNA"/>
</dbReference>
<evidence type="ECO:0000313" key="2">
    <source>
        <dbReference type="Proteomes" id="UP000268162"/>
    </source>
</evidence>
<evidence type="ECO:0000313" key="1">
    <source>
        <dbReference type="EMBL" id="RKP34006.1"/>
    </source>
</evidence>
<dbReference type="AlphaFoldDB" id="A0A4P9ZL32"/>
<dbReference type="Proteomes" id="UP000268162">
    <property type="component" value="Unassembled WGS sequence"/>
</dbReference>